<accession>A0AA39Q0Y9</accession>
<gene>
    <name evidence="1" type="ORF">EDD18DRAFT_1356087</name>
</gene>
<comment type="caution">
    <text evidence="1">The sequence shown here is derived from an EMBL/GenBank/DDBJ whole genome shotgun (WGS) entry which is preliminary data.</text>
</comment>
<dbReference type="Proteomes" id="UP001175228">
    <property type="component" value="Unassembled WGS sequence"/>
</dbReference>
<dbReference type="EMBL" id="JAUEPU010000022">
    <property type="protein sequence ID" value="KAK0494140.1"/>
    <property type="molecule type" value="Genomic_DNA"/>
</dbReference>
<reference evidence="1" key="1">
    <citation type="submission" date="2023-06" db="EMBL/GenBank/DDBJ databases">
        <authorList>
            <consortium name="Lawrence Berkeley National Laboratory"/>
            <person name="Ahrendt S."/>
            <person name="Sahu N."/>
            <person name="Indic B."/>
            <person name="Wong-Bajracharya J."/>
            <person name="Merenyi Z."/>
            <person name="Ke H.-M."/>
            <person name="Monk M."/>
            <person name="Kocsube S."/>
            <person name="Drula E."/>
            <person name="Lipzen A."/>
            <person name="Balint B."/>
            <person name="Henrissat B."/>
            <person name="Andreopoulos B."/>
            <person name="Martin F.M."/>
            <person name="Harder C.B."/>
            <person name="Rigling D."/>
            <person name="Ford K.L."/>
            <person name="Foster G.D."/>
            <person name="Pangilinan J."/>
            <person name="Papanicolaou A."/>
            <person name="Barry K."/>
            <person name="LaButti K."/>
            <person name="Viragh M."/>
            <person name="Koriabine M."/>
            <person name="Yan M."/>
            <person name="Riley R."/>
            <person name="Champramary S."/>
            <person name="Plett K.L."/>
            <person name="Tsai I.J."/>
            <person name="Slot J."/>
            <person name="Sipos G."/>
            <person name="Plett J."/>
            <person name="Nagy L.G."/>
            <person name="Grigoriev I.V."/>
        </authorList>
    </citation>
    <scope>NUCLEOTIDE SEQUENCE</scope>
    <source>
        <strain evidence="1">HWK02</strain>
    </source>
</reference>
<evidence type="ECO:0000313" key="1">
    <source>
        <dbReference type="EMBL" id="KAK0494140.1"/>
    </source>
</evidence>
<name>A0AA39Q0Y9_9AGAR</name>
<sequence>MPPSITLKLSRGFPPGRVFDSMVSSRCLAPRRSIVVRKGLRTLKFRVTCVGSHSLIFTALYRHPATRTIQALRDHHGSASGETQDWELRDVVFPYEIAHFLRKIVPSTWVVATMAAKTDLHSPIQRDHHQRILLSIPRFVLLLACQIAEYGALMTVRKPRRAHFDTPSPLPTRLPSHLKPKQTIPVTVESLFPLPLYVVASSAVLEDRLFS</sequence>
<dbReference type="AlphaFoldDB" id="A0AA39Q0Y9"/>
<keyword evidence="2" id="KW-1185">Reference proteome</keyword>
<protein>
    <submittedName>
        <fullName evidence="1">Uncharacterized protein</fullName>
    </submittedName>
</protein>
<proteinExistence type="predicted"/>
<evidence type="ECO:0000313" key="2">
    <source>
        <dbReference type="Proteomes" id="UP001175228"/>
    </source>
</evidence>
<organism evidence="1 2">
    <name type="scientific">Armillaria luteobubalina</name>
    <dbReference type="NCBI Taxonomy" id="153913"/>
    <lineage>
        <taxon>Eukaryota</taxon>
        <taxon>Fungi</taxon>
        <taxon>Dikarya</taxon>
        <taxon>Basidiomycota</taxon>
        <taxon>Agaricomycotina</taxon>
        <taxon>Agaricomycetes</taxon>
        <taxon>Agaricomycetidae</taxon>
        <taxon>Agaricales</taxon>
        <taxon>Marasmiineae</taxon>
        <taxon>Physalacriaceae</taxon>
        <taxon>Armillaria</taxon>
    </lineage>
</organism>